<keyword evidence="1" id="KW-0902">Two-component regulatory system</keyword>
<reference evidence="6" key="1">
    <citation type="submission" date="2023-02" db="EMBL/GenBank/DDBJ databases">
        <title>Genome of toxic invasive species Heracleum sosnowskyi carries increased number of genes despite the absence of recent whole-genome duplications.</title>
        <authorList>
            <person name="Schelkunov M."/>
            <person name="Shtratnikova V."/>
            <person name="Makarenko M."/>
            <person name="Klepikova A."/>
            <person name="Omelchenko D."/>
            <person name="Novikova G."/>
            <person name="Obukhova E."/>
            <person name="Bogdanov V."/>
            <person name="Penin A."/>
            <person name="Logacheva M."/>
        </authorList>
    </citation>
    <scope>NUCLEOTIDE SEQUENCE</scope>
    <source>
        <strain evidence="6">Hsosn_3</strain>
        <tissue evidence="6">Leaf</tissue>
    </source>
</reference>
<dbReference type="PANTHER" id="PTHR43874">
    <property type="entry name" value="TWO-COMPONENT RESPONSE REGULATOR"/>
    <property type="match status" value="1"/>
</dbReference>
<proteinExistence type="predicted"/>
<dbReference type="Proteomes" id="UP001237642">
    <property type="component" value="Unassembled WGS sequence"/>
</dbReference>
<keyword evidence="3" id="KW-0804">Transcription</keyword>
<dbReference type="Pfam" id="PF00072">
    <property type="entry name" value="Response_reg"/>
    <property type="match status" value="1"/>
</dbReference>
<dbReference type="AlphaFoldDB" id="A0AAD8IJ68"/>
<evidence type="ECO:0000256" key="3">
    <source>
        <dbReference type="ARBA" id="ARBA00023163"/>
    </source>
</evidence>
<keyword evidence="7" id="KW-1185">Reference proteome</keyword>
<sequence>MYKCLVVDDDDTWRTKMCSTLQIYEYYDVVGAKDADEALNKLRSESFDLVLCEIHLQDIDGIELMQQIHREFNLPVTLISADNRREVLVNAISKGAFPVLLKHDGMVNDFKHLWQNVIVWRKIIYDKKGKGKLDPDVGVSSHENVSILSDDEVSSDDE</sequence>
<keyword evidence="2" id="KW-0805">Transcription regulation</keyword>
<protein>
    <recommendedName>
        <fullName evidence="5">Response regulatory domain-containing protein</fullName>
    </recommendedName>
</protein>
<dbReference type="InterPro" id="IPR001789">
    <property type="entry name" value="Sig_transdc_resp-reg_receiver"/>
</dbReference>
<dbReference type="InterPro" id="IPR011006">
    <property type="entry name" value="CheY-like_superfamily"/>
</dbReference>
<feature type="domain" description="Response regulatory" evidence="5">
    <location>
        <begin position="3"/>
        <end position="117"/>
    </location>
</feature>
<evidence type="ECO:0000259" key="5">
    <source>
        <dbReference type="PROSITE" id="PS50110"/>
    </source>
</evidence>
<organism evidence="6 7">
    <name type="scientific">Heracleum sosnowskyi</name>
    <dbReference type="NCBI Taxonomy" id="360622"/>
    <lineage>
        <taxon>Eukaryota</taxon>
        <taxon>Viridiplantae</taxon>
        <taxon>Streptophyta</taxon>
        <taxon>Embryophyta</taxon>
        <taxon>Tracheophyta</taxon>
        <taxon>Spermatophyta</taxon>
        <taxon>Magnoliopsida</taxon>
        <taxon>eudicotyledons</taxon>
        <taxon>Gunneridae</taxon>
        <taxon>Pentapetalae</taxon>
        <taxon>asterids</taxon>
        <taxon>campanulids</taxon>
        <taxon>Apiales</taxon>
        <taxon>Apiaceae</taxon>
        <taxon>Apioideae</taxon>
        <taxon>apioid superclade</taxon>
        <taxon>Tordylieae</taxon>
        <taxon>Tordyliinae</taxon>
        <taxon>Heracleum</taxon>
    </lineage>
</organism>
<dbReference type="GO" id="GO:0009736">
    <property type="term" value="P:cytokinin-activated signaling pathway"/>
    <property type="evidence" value="ECO:0007669"/>
    <property type="project" value="InterPro"/>
</dbReference>
<evidence type="ECO:0000313" key="6">
    <source>
        <dbReference type="EMBL" id="KAK1386168.1"/>
    </source>
</evidence>
<gene>
    <name evidence="6" type="ORF">POM88_023903</name>
</gene>
<dbReference type="PROSITE" id="PS50110">
    <property type="entry name" value="RESPONSE_REGULATORY"/>
    <property type="match status" value="1"/>
</dbReference>
<dbReference type="SUPFAM" id="SSF52172">
    <property type="entry name" value="CheY-like"/>
    <property type="match status" value="1"/>
</dbReference>
<reference evidence="6" key="2">
    <citation type="submission" date="2023-05" db="EMBL/GenBank/DDBJ databases">
        <authorList>
            <person name="Schelkunov M.I."/>
        </authorList>
    </citation>
    <scope>NUCLEOTIDE SEQUENCE</scope>
    <source>
        <strain evidence="6">Hsosn_3</strain>
        <tissue evidence="6">Leaf</tissue>
    </source>
</reference>
<comment type="caution">
    <text evidence="4">Lacks conserved residue(s) required for the propagation of feature annotation.</text>
</comment>
<dbReference type="CDD" id="cd00156">
    <property type="entry name" value="REC"/>
    <property type="match status" value="1"/>
</dbReference>
<dbReference type="SMART" id="SM00448">
    <property type="entry name" value="REC"/>
    <property type="match status" value="1"/>
</dbReference>
<name>A0AAD8IJ68_9APIA</name>
<dbReference type="EMBL" id="JAUIZM010000005">
    <property type="protein sequence ID" value="KAK1386168.1"/>
    <property type="molecule type" value="Genomic_DNA"/>
</dbReference>
<dbReference type="GO" id="GO:0000160">
    <property type="term" value="P:phosphorelay signal transduction system"/>
    <property type="evidence" value="ECO:0007669"/>
    <property type="project" value="UniProtKB-KW"/>
</dbReference>
<accession>A0AAD8IJ68</accession>
<dbReference type="Gene3D" id="3.40.50.2300">
    <property type="match status" value="1"/>
</dbReference>
<evidence type="ECO:0000256" key="1">
    <source>
        <dbReference type="ARBA" id="ARBA00023012"/>
    </source>
</evidence>
<dbReference type="PANTHER" id="PTHR43874:SF67">
    <property type="entry name" value="TWO-COMPONENT RESPONSE REGULATOR ARR2"/>
    <property type="match status" value="1"/>
</dbReference>
<dbReference type="InterPro" id="IPR045279">
    <property type="entry name" value="ARR-like"/>
</dbReference>
<comment type="caution">
    <text evidence="6">The sequence shown here is derived from an EMBL/GenBank/DDBJ whole genome shotgun (WGS) entry which is preliminary data.</text>
</comment>
<evidence type="ECO:0000313" key="7">
    <source>
        <dbReference type="Proteomes" id="UP001237642"/>
    </source>
</evidence>
<evidence type="ECO:0000256" key="4">
    <source>
        <dbReference type="PROSITE-ProRule" id="PRU00169"/>
    </source>
</evidence>
<evidence type="ECO:0000256" key="2">
    <source>
        <dbReference type="ARBA" id="ARBA00023015"/>
    </source>
</evidence>